<proteinExistence type="predicted"/>
<keyword evidence="3" id="KW-1185">Reference proteome</keyword>
<feature type="domain" description="DUF6589" evidence="1">
    <location>
        <begin position="23"/>
        <end position="103"/>
    </location>
</feature>
<dbReference type="Pfam" id="PF20231">
    <property type="entry name" value="DUF6589"/>
    <property type="match status" value="1"/>
</dbReference>
<evidence type="ECO:0000313" key="3">
    <source>
        <dbReference type="Proteomes" id="UP001164746"/>
    </source>
</evidence>
<sequence length="106" mass="11964">MSSLIPAHIPHLLDEEVKKMSLNNETTYSYCVKIMDECSGSINRWDTKAGRVGDLDEMKVPFGGDQLTRVRLQGAKALRAGAHTATERFNHLHPIIVELFHTLQDF</sequence>
<dbReference type="Proteomes" id="UP001164746">
    <property type="component" value="Chromosome 4"/>
</dbReference>
<evidence type="ECO:0000259" key="1">
    <source>
        <dbReference type="Pfam" id="PF20231"/>
    </source>
</evidence>
<accession>A0ABY7DWB9</accession>
<organism evidence="2 3">
    <name type="scientific">Mya arenaria</name>
    <name type="common">Soft-shell clam</name>
    <dbReference type="NCBI Taxonomy" id="6604"/>
    <lineage>
        <taxon>Eukaryota</taxon>
        <taxon>Metazoa</taxon>
        <taxon>Spiralia</taxon>
        <taxon>Lophotrochozoa</taxon>
        <taxon>Mollusca</taxon>
        <taxon>Bivalvia</taxon>
        <taxon>Autobranchia</taxon>
        <taxon>Heteroconchia</taxon>
        <taxon>Euheterodonta</taxon>
        <taxon>Imparidentia</taxon>
        <taxon>Neoheterodontei</taxon>
        <taxon>Myida</taxon>
        <taxon>Myoidea</taxon>
        <taxon>Myidae</taxon>
        <taxon>Mya</taxon>
    </lineage>
</organism>
<dbReference type="EMBL" id="CP111015">
    <property type="protein sequence ID" value="WAR02013.1"/>
    <property type="molecule type" value="Genomic_DNA"/>
</dbReference>
<dbReference type="InterPro" id="IPR046496">
    <property type="entry name" value="DUF6589"/>
</dbReference>
<name>A0ABY7DWB9_MYAAR</name>
<gene>
    <name evidence="2" type="ORF">MAR_008571</name>
</gene>
<reference evidence="2" key="1">
    <citation type="submission" date="2022-11" db="EMBL/GenBank/DDBJ databases">
        <title>Centuries of genome instability and evolution in soft-shell clam transmissible cancer (bioRxiv).</title>
        <authorList>
            <person name="Hart S.F.M."/>
            <person name="Yonemitsu M.A."/>
            <person name="Giersch R.M."/>
            <person name="Beal B.F."/>
            <person name="Arriagada G."/>
            <person name="Davis B.W."/>
            <person name="Ostrander E.A."/>
            <person name="Goff S.P."/>
            <person name="Metzger M.J."/>
        </authorList>
    </citation>
    <scope>NUCLEOTIDE SEQUENCE</scope>
    <source>
        <strain evidence="2">MELC-2E11</strain>
        <tissue evidence="2">Siphon/mantle</tissue>
    </source>
</reference>
<evidence type="ECO:0000313" key="2">
    <source>
        <dbReference type="EMBL" id="WAR02013.1"/>
    </source>
</evidence>
<protein>
    <recommendedName>
        <fullName evidence="1">DUF6589 domain-containing protein</fullName>
    </recommendedName>
</protein>